<keyword evidence="6" id="KW-1003">Cell membrane</keyword>
<evidence type="ECO:0000256" key="14">
    <source>
        <dbReference type="ARBA" id="ARBA00043691"/>
    </source>
</evidence>
<feature type="disulfide bond" evidence="16">
    <location>
        <begin position="259"/>
        <end position="273"/>
    </location>
</feature>
<evidence type="ECO:0000256" key="10">
    <source>
        <dbReference type="ARBA" id="ARBA00023180"/>
    </source>
</evidence>
<dbReference type="InterPro" id="IPR016274">
    <property type="entry name" value="Histidine_acid_Pase_euk"/>
</dbReference>
<evidence type="ECO:0000256" key="15">
    <source>
        <dbReference type="ARBA" id="ARBA00043832"/>
    </source>
</evidence>
<dbReference type="PROSITE" id="PS00616">
    <property type="entry name" value="HIS_ACID_PHOSPHAT_1"/>
    <property type="match status" value="1"/>
</dbReference>
<dbReference type="Gene3D" id="3.40.50.1240">
    <property type="entry name" value="Phosphoglycerate mutase-like"/>
    <property type="match status" value="1"/>
</dbReference>
<evidence type="ECO:0000256" key="4">
    <source>
        <dbReference type="ARBA" id="ARBA00013040"/>
    </source>
</evidence>
<dbReference type="GO" id="GO:0005886">
    <property type="term" value="C:plasma membrane"/>
    <property type="evidence" value="ECO:0007669"/>
    <property type="project" value="UniProtKB-SubCell"/>
</dbReference>
<evidence type="ECO:0000256" key="2">
    <source>
        <dbReference type="ARBA" id="ARBA00008422"/>
    </source>
</evidence>
<comment type="catalytic activity">
    <reaction evidence="13">
        <text>1D-myo-inositol 1,2,4,5,6-pentakisphosphate + H2O = 1D-myo-inositol 1,2,5,6-tetrakisphosphate + phosphate</text>
        <dbReference type="Rhea" id="RHEA:77115"/>
        <dbReference type="ChEBI" id="CHEBI:15377"/>
        <dbReference type="ChEBI" id="CHEBI:43474"/>
        <dbReference type="ChEBI" id="CHEBI:57798"/>
        <dbReference type="ChEBI" id="CHEBI:195535"/>
        <dbReference type="EC" id="3.1.3.62"/>
    </reaction>
    <physiologicalReaction direction="left-to-right" evidence="13">
        <dbReference type="Rhea" id="RHEA:77116"/>
    </physiologicalReaction>
</comment>
<dbReference type="PROSITE" id="PS51257">
    <property type="entry name" value="PROKAR_LIPOPROTEIN"/>
    <property type="match status" value="1"/>
</dbReference>
<feature type="chain" id="PRO_5040397392" description="Multiple inositol polyphosphate phosphatase 1" evidence="17">
    <location>
        <begin position="30"/>
        <end position="464"/>
    </location>
</feature>
<dbReference type="Pfam" id="PF00328">
    <property type="entry name" value="His_Phos_2"/>
    <property type="match status" value="1"/>
</dbReference>
<gene>
    <name evidence="18" type="ORF">PBRASI_LOCUS2031</name>
</gene>
<dbReference type="PIRSF" id="PIRSF000894">
    <property type="entry name" value="Acid_phosphatase"/>
    <property type="match status" value="1"/>
</dbReference>
<organism evidence="18 19">
    <name type="scientific">Paraglomus brasilianum</name>
    <dbReference type="NCBI Taxonomy" id="144538"/>
    <lineage>
        <taxon>Eukaryota</taxon>
        <taxon>Fungi</taxon>
        <taxon>Fungi incertae sedis</taxon>
        <taxon>Mucoromycota</taxon>
        <taxon>Glomeromycotina</taxon>
        <taxon>Glomeromycetes</taxon>
        <taxon>Paraglomerales</taxon>
        <taxon>Paraglomeraceae</taxon>
        <taxon>Paraglomus</taxon>
    </lineage>
</organism>
<evidence type="ECO:0000256" key="13">
    <source>
        <dbReference type="ARBA" id="ARBA00043671"/>
    </source>
</evidence>
<keyword evidence="10" id="KW-0325">Glycoprotein</keyword>
<evidence type="ECO:0000256" key="12">
    <source>
        <dbReference type="ARBA" id="ARBA00043668"/>
    </source>
</evidence>
<feature type="signal peptide" evidence="17">
    <location>
        <begin position="1"/>
        <end position="29"/>
    </location>
</feature>
<evidence type="ECO:0000256" key="7">
    <source>
        <dbReference type="ARBA" id="ARBA00022729"/>
    </source>
</evidence>
<evidence type="ECO:0000313" key="19">
    <source>
        <dbReference type="Proteomes" id="UP000789739"/>
    </source>
</evidence>
<dbReference type="InterPro" id="IPR029033">
    <property type="entry name" value="His_PPase_superfam"/>
</dbReference>
<dbReference type="SUPFAM" id="SSF53254">
    <property type="entry name" value="Phosphoglycerate mutase-like"/>
    <property type="match status" value="1"/>
</dbReference>
<proteinExistence type="inferred from homology"/>
<evidence type="ECO:0000256" key="3">
    <source>
        <dbReference type="ARBA" id="ARBA00012976"/>
    </source>
</evidence>
<dbReference type="GO" id="GO:0052745">
    <property type="term" value="F:inositol phosphate phosphatase activity"/>
    <property type="evidence" value="ECO:0007669"/>
    <property type="project" value="TreeGrafter"/>
</dbReference>
<comment type="catalytic activity">
    <reaction evidence="15">
        <text>(2R)-2,3-bisphosphoglycerate + H2O = (2R)-2-phosphoglycerate + phosphate</text>
        <dbReference type="Rhea" id="RHEA:27381"/>
        <dbReference type="ChEBI" id="CHEBI:15377"/>
        <dbReference type="ChEBI" id="CHEBI:43474"/>
        <dbReference type="ChEBI" id="CHEBI:58248"/>
        <dbReference type="ChEBI" id="CHEBI:58289"/>
        <dbReference type="EC" id="3.1.3.80"/>
    </reaction>
    <physiologicalReaction direction="left-to-right" evidence="15">
        <dbReference type="Rhea" id="RHEA:27382"/>
    </physiologicalReaction>
</comment>
<dbReference type="GO" id="GO:0034417">
    <property type="term" value="F:bisphosphoglycerate 3-phosphatase activity"/>
    <property type="evidence" value="ECO:0007669"/>
    <property type="project" value="UniProtKB-EC"/>
</dbReference>
<dbReference type="InterPro" id="IPR000560">
    <property type="entry name" value="His_Pase_clade-2"/>
</dbReference>
<evidence type="ECO:0000256" key="6">
    <source>
        <dbReference type="ARBA" id="ARBA00022475"/>
    </source>
</evidence>
<evidence type="ECO:0000256" key="1">
    <source>
        <dbReference type="ARBA" id="ARBA00004236"/>
    </source>
</evidence>
<dbReference type="EMBL" id="CAJVPI010000148">
    <property type="protein sequence ID" value="CAG8489631.1"/>
    <property type="molecule type" value="Genomic_DNA"/>
</dbReference>
<dbReference type="EC" id="3.1.3.62" evidence="4"/>
<comment type="similarity">
    <text evidence="2">Belongs to the histidine acid phosphatase family. MINPP1 subfamily.</text>
</comment>
<protein>
    <recommendedName>
        <fullName evidence="5">Multiple inositol polyphosphate phosphatase 1</fullName>
        <ecNumber evidence="4">3.1.3.62</ecNumber>
        <ecNumber evidence="3">3.1.3.80</ecNumber>
    </recommendedName>
    <alternativeName>
        <fullName evidence="11">2,3-bisphosphoglycerate 3-phosphatase</fullName>
    </alternativeName>
</protein>
<sequence length="464" mass="54234">MRYHISRRQKIIFLIIFAFFCIILSACHSDQGFHLHDHLGTKRPYPITTPHADELIPPPQCTLSQLYLLARHGIRHPTRGDVTKFNKLIDLFKDVGNEESWWRQWRNPFKKFQAGLLARTGEAELYLMGRRANSRYKKFLDNATYDANLFDFESSAISRSGQSGVAYSLGLFEGQGSLGQPLFQPVYIHTIPLNEDDQLAVKYACPIWRSIQRNNPTRERELSFYISKYFPAIADRISKELTISPPLLPIHAEYIHRACGFEISFYNRSDTWCSLLRPDDFKIMEYFNDISNYYTYSYGNRLNELMACRLVTDLVERVEQAIETRNRGEEPWVRGVLRFAHAETVFFLTTLLGLNKDHEHLKANWTSSQISARKFRSSQISPFAANFYFEIYTCDSSSTMIRMLKNEVPTIIPGCGELYCSWDVFKKIFKHSINCDFKRFCKHKKNKVTANLVQWELNQEWDII</sequence>
<evidence type="ECO:0000256" key="8">
    <source>
        <dbReference type="ARBA" id="ARBA00022801"/>
    </source>
</evidence>
<evidence type="ECO:0000256" key="17">
    <source>
        <dbReference type="SAM" id="SignalP"/>
    </source>
</evidence>
<evidence type="ECO:0000256" key="5">
    <source>
        <dbReference type="ARBA" id="ARBA00018097"/>
    </source>
</evidence>
<dbReference type="InterPro" id="IPR033379">
    <property type="entry name" value="Acid_Pase_AS"/>
</dbReference>
<evidence type="ECO:0000313" key="18">
    <source>
        <dbReference type="EMBL" id="CAG8489631.1"/>
    </source>
</evidence>
<evidence type="ECO:0000256" key="11">
    <source>
        <dbReference type="ARBA" id="ARBA00031642"/>
    </source>
</evidence>
<comment type="caution">
    <text evidence="18">The sequence shown here is derived from an EMBL/GenBank/DDBJ whole genome shotgun (WGS) entry which is preliminary data.</text>
</comment>
<dbReference type="AlphaFoldDB" id="A0A9N8WLL6"/>
<dbReference type="EC" id="3.1.3.80" evidence="3"/>
<keyword evidence="7 17" id="KW-0732">Signal</keyword>
<keyword evidence="16" id="KW-1015">Disulfide bond</keyword>
<evidence type="ECO:0000256" key="16">
    <source>
        <dbReference type="PIRSR" id="PIRSR000894-2"/>
    </source>
</evidence>
<dbReference type="PANTHER" id="PTHR20963:SF8">
    <property type="entry name" value="MULTIPLE INOSITOL POLYPHOSPHATE PHOSPHATASE 1"/>
    <property type="match status" value="1"/>
</dbReference>
<dbReference type="Proteomes" id="UP000789739">
    <property type="component" value="Unassembled WGS sequence"/>
</dbReference>
<dbReference type="GO" id="GO:0003993">
    <property type="term" value="F:acid phosphatase activity"/>
    <property type="evidence" value="ECO:0007669"/>
    <property type="project" value="TreeGrafter"/>
</dbReference>
<feature type="disulfide bond" evidence="16">
    <location>
        <begin position="415"/>
        <end position="420"/>
    </location>
</feature>
<evidence type="ECO:0000256" key="9">
    <source>
        <dbReference type="ARBA" id="ARBA00023136"/>
    </source>
</evidence>
<dbReference type="CDD" id="cd07061">
    <property type="entry name" value="HP_HAP_like"/>
    <property type="match status" value="1"/>
</dbReference>
<dbReference type="OrthoDB" id="6509975at2759"/>
<reference evidence="18" key="1">
    <citation type="submission" date="2021-06" db="EMBL/GenBank/DDBJ databases">
        <authorList>
            <person name="Kallberg Y."/>
            <person name="Tangrot J."/>
            <person name="Rosling A."/>
        </authorList>
    </citation>
    <scope>NUCLEOTIDE SEQUENCE</scope>
    <source>
        <strain evidence="18">BR232B</strain>
    </source>
</reference>
<dbReference type="PANTHER" id="PTHR20963">
    <property type="entry name" value="MULTIPLE INOSITOL POLYPHOSPHATE PHOSPHATASE-RELATED"/>
    <property type="match status" value="1"/>
</dbReference>
<comment type="subcellular location">
    <subcellularLocation>
        <location evidence="1">Cell membrane</location>
    </subcellularLocation>
</comment>
<keyword evidence="9" id="KW-0472">Membrane</keyword>
<keyword evidence="8" id="KW-0378">Hydrolase</keyword>
<keyword evidence="19" id="KW-1185">Reference proteome</keyword>
<accession>A0A9N8WLL6</accession>
<comment type="catalytic activity">
    <reaction evidence="12">
        <text>1D-myo-inositol 1,2,5,6-tetrakisphosphate + H2O = 1D-myo-inositol 1,2,6-trisphosphate + phosphate</text>
        <dbReference type="Rhea" id="RHEA:77119"/>
        <dbReference type="ChEBI" id="CHEBI:15377"/>
        <dbReference type="ChEBI" id="CHEBI:43474"/>
        <dbReference type="ChEBI" id="CHEBI:195535"/>
        <dbReference type="ChEBI" id="CHEBI:195537"/>
        <dbReference type="EC" id="3.1.3.62"/>
    </reaction>
    <physiologicalReaction direction="left-to-right" evidence="12">
        <dbReference type="Rhea" id="RHEA:77120"/>
    </physiologicalReaction>
</comment>
<name>A0A9N8WLL6_9GLOM</name>
<feature type="disulfide bond" evidence="16">
    <location>
        <begin position="61"/>
        <end position="394"/>
    </location>
</feature>
<comment type="catalytic activity">
    <reaction evidence="14">
        <text>1D-myo-inositol hexakisphosphate + H2O = 1D-myo-inositol 1,2,4,5,6-pentakisphosphate + phosphate</text>
        <dbReference type="Rhea" id="RHEA:16989"/>
        <dbReference type="ChEBI" id="CHEBI:15377"/>
        <dbReference type="ChEBI" id="CHEBI:43474"/>
        <dbReference type="ChEBI" id="CHEBI:57798"/>
        <dbReference type="ChEBI" id="CHEBI:58130"/>
        <dbReference type="EC" id="3.1.3.62"/>
    </reaction>
    <physiologicalReaction direction="left-to-right" evidence="14">
        <dbReference type="Rhea" id="RHEA:16990"/>
    </physiologicalReaction>
</comment>